<dbReference type="Proteomes" id="UP000693946">
    <property type="component" value="Linkage Group LG14"/>
</dbReference>
<comment type="caution">
    <text evidence="1">The sequence shown here is derived from an EMBL/GenBank/DDBJ whole genome shotgun (WGS) entry which is preliminary data.</text>
</comment>
<dbReference type="AlphaFoldDB" id="A0AAV6SCJ7"/>
<organism evidence="1 2">
    <name type="scientific">Solea senegalensis</name>
    <name type="common">Senegalese sole</name>
    <dbReference type="NCBI Taxonomy" id="28829"/>
    <lineage>
        <taxon>Eukaryota</taxon>
        <taxon>Metazoa</taxon>
        <taxon>Chordata</taxon>
        <taxon>Craniata</taxon>
        <taxon>Vertebrata</taxon>
        <taxon>Euteleostomi</taxon>
        <taxon>Actinopterygii</taxon>
        <taxon>Neopterygii</taxon>
        <taxon>Teleostei</taxon>
        <taxon>Neoteleostei</taxon>
        <taxon>Acanthomorphata</taxon>
        <taxon>Carangaria</taxon>
        <taxon>Pleuronectiformes</taxon>
        <taxon>Pleuronectoidei</taxon>
        <taxon>Soleidae</taxon>
        <taxon>Solea</taxon>
    </lineage>
</organism>
<protein>
    <submittedName>
        <fullName evidence="1">Uncharacterized protein</fullName>
    </submittedName>
</protein>
<keyword evidence="2" id="KW-1185">Reference proteome</keyword>
<proteinExistence type="predicted"/>
<accession>A0AAV6SCJ7</accession>
<name>A0AAV6SCJ7_SOLSE</name>
<evidence type="ECO:0000313" key="2">
    <source>
        <dbReference type="Proteomes" id="UP000693946"/>
    </source>
</evidence>
<evidence type="ECO:0000313" key="1">
    <source>
        <dbReference type="EMBL" id="KAG7514730.1"/>
    </source>
</evidence>
<reference evidence="1 2" key="1">
    <citation type="journal article" date="2021" name="Sci. Rep.">
        <title>Chromosome anchoring in Senegalese sole (Solea senegalensis) reveals sex-associated markers and genome rearrangements in flatfish.</title>
        <authorList>
            <person name="Guerrero-Cozar I."/>
            <person name="Gomez-Garrido J."/>
            <person name="Berbel C."/>
            <person name="Martinez-Blanch J.F."/>
            <person name="Alioto T."/>
            <person name="Claros M.G."/>
            <person name="Gagnaire P.A."/>
            <person name="Manchado M."/>
        </authorList>
    </citation>
    <scope>NUCLEOTIDE SEQUENCE [LARGE SCALE GENOMIC DNA]</scope>
    <source>
        <strain evidence="1">Sse05_10M</strain>
    </source>
</reference>
<sequence>MFFRKPFIPIPQPQPFGDNGGDVIGPRRARSSIFAEDTRLDNRAILTAPERATQSPDSRTLNWLCRDLQVLPRGSEEST</sequence>
<dbReference type="EMBL" id="JAGKHQ010000006">
    <property type="protein sequence ID" value="KAG7514730.1"/>
    <property type="molecule type" value="Genomic_DNA"/>
</dbReference>
<gene>
    <name evidence="1" type="ORF">JOB18_041505</name>
</gene>